<dbReference type="RefSeq" id="WP_252799999.1">
    <property type="nucleotide sequence ID" value="NZ_BAAABM010000007.1"/>
</dbReference>
<dbReference type="InterPro" id="IPR029000">
    <property type="entry name" value="Cyclophilin-like_dom_sf"/>
</dbReference>
<evidence type="ECO:0000313" key="4">
    <source>
        <dbReference type="EMBL" id="GAA0317620.1"/>
    </source>
</evidence>
<dbReference type="Proteomes" id="UP001501822">
    <property type="component" value="Unassembled WGS sequence"/>
</dbReference>
<dbReference type="SUPFAM" id="SSF50891">
    <property type="entry name" value="Cyclophilin-like"/>
    <property type="match status" value="1"/>
</dbReference>
<evidence type="ECO:0000259" key="3">
    <source>
        <dbReference type="PROSITE" id="PS50072"/>
    </source>
</evidence>
<dbReference type="InterPro" id="IPR002130">
    <property type="entry name" value="Cyclophilin-type_PPIase_dom"/>
</dbReference>
<feature type="compositionally biased region" description="Basic residues" evidence="2">
    <location>
        <begin position="1"/>
        <end position="11"/>
    </location>
</feature>
<sequence length="279" mass="29331">MAGKDRKKQLARQRYERQMQRRAARRARARRMKIIGTVVAVAVIAGGSGAIAFAMNKSDKKSPTAAASASASKSASAQPTVSAKPGECAYQPLTGSPNAKDVGTPPVKPVKGTYKMTIDTDQGKIVAKLDGTKASCTVNSFKYLASKKFFDSTKCHRLDTGIKVLQCGDPSATGSGGPKYGFGNENVPKGDSSGQATYKRGMIAMAHSSQPNSNGSQFFIMYGDAKLPADYTVFGEITKGLDVVDSVAKAGATAPDPQSGMTAPKKKIEIKHLTVAKMG</sequence>
<dbReference type="EMBL" id="BAAABM010000007">
    <property type="protein sequence ID" value="GAA0317620.1"/>
    <property type="molecule type" value="Genomic_DNA"/>
</dbReference>
<protein>
    <recommendedName>
        <fullName evidence="3">PPIase cyclophilin-type domain-containing protein</fullName>
    </recommendedName>
</protein>
<evidence type="ECO:0000256" key="2">
    <source>
        <dbReference type="SAM" id="MobiDB-lite"/>
    </source>
</evidence>
<feature type="region of interest" description="Disordered" evidence="2">
    <location>
        <begin position="70"/>
        <end position="106"/>
    </location>
</feature>
<dbReference type="PROSITE" id="PS50072">
    <property type="entry name" value="CSA_PPIASE_2"/>
    <property type="match status" value="1"/>
</dbReference>
<accession>A0ABN0VUG1</accession>
<evidence type="ECO:0000313" key="5">
    <source>
        <dbReference type="Proteomes" id="UP001501822"/>
    </source>
</evidence>
<dbReference type="PANTHER" id="PTHR45625:SF3">
    <property type="entry name" value="PEPTIDYL-PROLYL CIS-TRANS ISOMERASE B-RELATED"/>
    <property type="match status" value="1"/>
</dbReference>
<comment type="function">
    <text evidence="1">PPIases accelerate the folding of proteins. It catalyzes the cis-trans isomerization of proline imidic peptide bonds in oligopeptides.</text>
</comment>
<dbReference type="CDD" id="cd00317">
    <property type="entry name" value="cyclophilin"/>
    <property type="match status" value="1"/>
</dbReference>
<feature type="region of interest" description="Disordered" evidence="2">
    <location>
        <begin position="1"/>
        <end position="24"/>
    </location>
</feature>
<gene>
    <name evidence="4" type="ORF">GCM10010151_04340</name>
</gene>
<evidence type="ECO:0000256" key="1">
    <source>
        <dbReference type="ARBA" id="ARBA00002388"/>
    </source>
</evidence>
<organism evidence="4 5">
    <name type="scientific">Actinoallomurus spadix</name>
    <dbReference type="NCBI Taxonomy" id="79912"/>
    <lineage>
        <taxon>Bacteria</taxon>
        <taxon>Bacillati</taxon>
        <taxon>Actinomycetota</taxon>
        <taxon>Actinomycetes</taxon>
        <taxon>Streptosporangiales</taxon>
        <taxon>Thermomonosporaceae</taxon>
        <taxon>Actinoallomurus</taxon>
    </lineage>
</organism>
<dbReference type="PANTHER" id="PTHR45625">
    <property type="entry name" value="PEPTIDYL-PROLYL CIS-TRANS ISOMERASE-RELATED"/>
    <property type="match status" value="1"/>
</dbReference>
<dbReference type="Gene3D" id="2.40.100.10">
    <property type="entry name" value="Cyclophilin-like"/>
    <property type="match status" value="1"/>
</dbReference>
<reference evidence="4 5" key="1">
    <citation type="journal article" date="2019" name="Int. J. Syst. Evol. Microbiol.">
        <title>The Global Catalogue of Microorganisms (GCM) 10K type strain sequencing project: providing services to taxonomists for standard genome sequencing and annotation.</title>
        <authorList>
            <consortium name="The Broad Institute Genomics Platform"/>
            <consortium name="The Broad Institute Genome Sequencing Center for Infectious Disease"/>
            <person name="Wu L."/>
            <person name="Ma J."/>
        </authorList>
    </citation>
    <scope>NUCLEOTIDE SEQUENCE [LARGE SCALE GENOMIC DNA]</scope>
    <source>
        <strain evidence="4 5">JCM 3146</strain>
    </source>
</reference>
<comment type="caution">
    <text evidence="4">The sequence shown here is derived from an EMBL/GenBank/DDBJ whole genome shotgun (WGS) entry which is preliminary data.</text>
</comment>
<name>A0ABN0VUG1_9ACTN</name>
<dbReference type="InterPro" id="IPR044666">
    <property type="entry name" value="Cyclophilin_A-like"/>
</dbReference>
<proteinExistence type="predicted"/>
<dbReference type="Pfam" id="PF00160">
    <property type="entry name" value="Pro_isomerase"/>
    <property type="match status" value="1"/>
</dbReference>
<keyword evidence="5" id="KW-1185">Reference proteome</keyword>
<feature type="domain" description="PPIase cyclophilin-type" evidence="3">
    <location>
        <begin position="119"/>
        <end position="275"/>
    </location>
</feature>